<keyword evidence="3" id="KW-1185">Reference proteome</keyword>
<reference evidence="3" key="1">
    <citation type="submission" date="2017-01" db="EMBL/GenBank/DDBJ databases">
        <authorList>
            <person name="Varghese N."/>
            <person name="Submissions S."/>
        </authorList>
    </citation>
    <scope>NUCLEOTIDE SEQUENCE [LARGE SCALE GENOMIC DNA]</scope>
    <source>
        <strain evidence="3">DM9</strain>
    </source>
</reference>
<dbReference type="EMBL" id="FTNM01000005">
    <property type="protein sequence ID" value="SIR33095.1"/>
    <property type="molecule type" value="Genomic_DNA"/>
</dbReference>
<proteinExistence type="predicted"/>
<protein>
    <submittedName>
        <fullName evidence="2">Uncharacterized protein</fullName>
    </submittedName>
</protein>
<dbReference type="STRING" id="1077936.SAMN05421545_3174"/>
<gene>
    <name evidence="2" type="ORF">SAMN05421545_3174</name>
</gene>
<accession>A0A1N7A1X8</accession>
<sequence length="74" mass="8599">MEEGREDHKTELCNKTDHTSFQTIHKTMRNSTKVARVSCCCKLNMLVPHLQSLSSRLQHDSKREKGRVNFNAKQ</sequence>
<feature type="compositionally biased region" description="Basic and acidic residues" evidence="1">
    <location>
        <begin position="57"/>
        <end position="67"/>
    </location>
</feature>
<organism evidence="2 3">
    <name type="scientific">Pontibacter lucknowensis</name>
    <dbReference type="NCBI Taxonomy" id="1077936"/>
    <lineage>
        <taxon>Bacteria</taxon>
        <taxon>Pseudomonadati</taxon>
        <taxon>Bacteroidota</taxon>
        <taxon>Cytophagia</taxon>
        <taxon>Cytophagales</taxon>
        <taxon>Hymenobacteraceae</taxon>
        <taxon>Pontibacter</taxon>
    </lineage>
</organism>
<feature type="region of interest" description="Disordered" evidence="1">
    <location>
        <begin position="55"/>
        <end position="74"/>
    </location>
</feature>
<name>A0A1N7A1X8_9BACT</name>
<evidence type="ECO:0000256" key="1">
    <source>
        <dbReference type="SAM" id="MobiDB-lite"/>
    </source>
</evidence>
<dbReference type="Proteomes" id="UP000185924">
    <property type="component" value="Unassembled WGS sequence"/>
</dbReference>
<dbReference type="AlphaFoldDB" id="A0A1N7A1X8"/>
<evidence type="ECO:0000313" key="3">
    <source>
        <dbReference type="Proteomes" id="UP000185924"/>
    </source>
</evidence>
<evidence type="ECO:0000313" key="2">
    <source>
        <dbReference type="EMBL" id="SIR33095.1"/>
    </source>
</evidence>